<comment type="caution">
    <text evidence="1">The sequence shown here is derived from an EMBL/GenBank/DDBJ whole genome shotgun (WGS) entry which is preliminary data.</text>
</comment>
<dbReference type="eggNOG" id="COG3064">
    <property type="taxonomic scope" value="Bacteria"/>
</dbReference>
<evidence type="ECO:0000313" key="2">
    <source>
        <dbReference type="Proteomes" id="UP000004358"/>
    </source>
</evidence>
<dbReference type="STRING" id="314230.DSM3645_14725"/>
<dbReference type="OrthoDB" id="9777694at2"/>
<dbReference type="RefSeq" id="WP_002650842.1">
    <property type="nucleotide sequence ID" value="NZ_CH672376.1"/>
</dbReference>
<dbReference type="EMBL" id="AANZ01000008">
    <property type="protein sequence ID" value="EAQ80609.1"/>
    <property type="molecule type" value="Genomic_DNA"/>
</dbReference>
<proteinExistence type="predicted"/>
<dbReference type="Proteomes" id="UP000004358">
    <property type="component" value="Unassembled WGS sequence"/>
</dbReference>
<sequence>MHDSIEQIVLSREELYELVWATPMRRLVAEFAISDVGLAKICKRHKIPRPTRGYWAKLQYGKSVHKHPLSSISDKSLQEIRLQKYVGTPTSLDADAPVAADTKIVALINAESDPSKKIPIATSLQAADPYIMATNVALLQGRADEFGRVYPSNKIDQPIFGVRVSSQSLRRALLLLHSIVRALHKRGYSFGPGEDRKEPEVDILGIRFQFGLWEPVNQKKADKYYVAGVTYNRFGYEYSPSGRLELSIRAREANFYMRLRDTKINRLEDRLNYMLVQILKGVDQHFVATEIAKQKAEIQADRKTTAIDAEVERRKDGVRETNLLRTARKWRHAVRAREFVEAVRSEAIHRNGAINEESEIGLWLGWADDYLEKIDPLSEQHILPQFSLTEGELSELRKKCAADWCDYREDFSLRKSC</sequence>
<evidence type="ECO:0000313" key="1">
    <source>
        <dbReference type="EMBL" id="EAQ80609.1"/>
    </source>
</evidence>
<dbReference type="AlphaFoldDB" id="A3ZSE9"/>
<dbReference type="HOGENOM" id="CLU_038913_3_0_0"/>
<gene>
    <name evidence="1" type="ORF">DSM3645_14725</name>
</gene>
<organism evidence="1 2">
    <name type="scientific">Blastopirellula marina DSM 3645</name>
    <dbReference type="NCBI Taxonomy" id="314230"/>
    <lineage>
        <taxon>Bacteria</taxon>
        <taxon>Pseudomonadati</taxon>
        <taxon>Planctomycetota</taxon>
        <taxon>Planctomycetia</taxon>
        <taxon>Pirellulales</taxon>
        <taxon>Pirellulaceae</taxon>
        <taxon>Blastopirellula</taxon>
    </lineage>
</organism>
<reference evidence="1 2" key="1">
    <citation type="submission" date="2006-02" db="EMBL/GenBank/DDBJ databases">
        <authorList>
            <person name="Amann R."/>
            <person name="Ferriera S."/>
            <person name="Johnson J."/>
            <person name="Kravitz S."/>
            <person name="Halpern A."/>
            <person name="Remington K."/>
            <person name="Beeson K."/>
            <person name="Tran B."/>
            <person name="Rogers Y.-H."/>
            <person name="Friedman R."/>
            <person name="Venter J.C."/>
        </authorList>
    </citation>
    <scope>NUCLEOTIDE SEQUENCE [LARGE SCALE GENOMIC DNA]</scope>
    <source>
        <strain evidence="1 2">DSM 3645</strain>
    </source>
</reference>
<protein>
    <submittedName>
        <fullName evidence="1">Uncharacterized protein</fullName>
    </submittedName>
</protein>
<accession>A3ZSE9</accession>
<name>A3ZSE9_9BACT</name>